<dbReference type="EMBL" id="FMBM01000002">
    <property type="protein sequence ID" value="SCC80744.1"/>
    <property type="molecule type" value="Genomic_DNA"/>
</dbReference>
<dbReference type="GO" id="GO:0016757">
    <property type="term" value="F:glycosyltransferase activity"/>
    <property type="evidence" value="ECO:0007669"/>
    <property type="project" value="UniProtKB-ARBA"/>
</dbReference>
<dbReference type="Pfam" id="PF13439">
    <property type="entry name" value="Glyco_transf_4"/>
    <property type="match status" value="1"/>
</dbReference>
<comment type="caution">
    <text evidence="2">The sequence shown here is derived from an EMBL/GenBank/DDBJ whole genome shotgun (WGS) entry which is preliminary data.</text>
</comment>
<feature type="domain" description="Glycosyltransferase subfamily 4-like N-terminal" evidence="1">
    <location>
        <begin position="27"/>
        <end position="178"/>
    </location>
</feature>
<keyword evidence="5" id="KW-1185">Reference proteome</keyword>
<dbReference type="InterPro" id="IPR028098">
    <property type="entry name" value="Glyco_trans_4-like_N"/>
</dbReference>
<accession>A0A0P7X327</accession>
<dbReference type="EMBL" id="LJSX01000040">
    <property type="protein sequence ID" value="KPQ08865.1"/>
    <property type="molecule type" value="Genomic_DNA"/>
</dbReference>
<evidence type="ECO:0000313" key="4">
    <source>
        <dbReference type="Proteomes" id="UP000050497"/>
    </source>
</evidence>
<dbReference type="AlphaFoldDB" id="A0A0P7X327"/>
<reference evidence="3 5" key="2">
    <citation type="submission" date="2016-08" db="EMBL/GenBank/DDBJ databases">
        <authorList>
            <person name="Varghese N."/>
            <person name="Submissions Spin"/>
        </authorList>
    </citation>
    <scope>NUCLEOTIDE SEQUENCE [LARGE SCALE GENOMIC DNA]</scope>
    <source>
        <strain evidence="3 5">HL-109</strain>
    </source>
</reference>
<dbReference type="Gene3D" id="3.40.50.2000">
    <property type="entry name" value="Glycogen Phosphorylase B"/>
    <property type="match status" value="2"/>
</dbReference>
<sequence>MVKYSLDMAEKNHMRLLIATDAWHPQINGVVRSLEKMALHAAENGAETCFITPQDFASFPMPTYPEIRLSLTLPRMVGKIMERMAPTHVHIATEGPIGFAARRHCRARNIPFTTSYHTRFPEYVAARAPIPEEWTYRLIRRFHGSGLGMMVSTSSLARELAGRGFQRIMPWSRGVDTHLFRPRDTRLTLGTGPVFLTVSRLAVEKNIAAFLALDLPGTKVVVGDGPARRDLEARFPDTVFLGALSGEALAQVYASADVFVFPSLTDTFGIVMLEALASGLPIAAYPVTGPSDIVGDTGCGVLDWDLRLAALAALSISRDACRTAAEGYTWEASARQFFGNIREAHAAASAAVAA</sequence>
<gene>
    <name evidence="3" type="ORF">GA0071312_1673</name>
    <name evidence="2" type="ORF">HLUCCO17_16990</name>
</gene>
<evidence type="ECO:0000313" key="3">
    <source>
        <dbReference type="EMBL" id="SCC80744.1"/>
    </source>
</evidence>
<keyword evidence="2" id="KW-0808">Transferase</keyword>
<evidence type="ECO:0000259" key="1">
    <source>
        <dbReference type="Pfam" id="PF13439"/>
    </source>
</evidence>
<dbReference type="PANTHER" id="PTHR45947">
    <property type="entry name" value="SULFOQUINOVOSYL TRANSFERASE SQD2"/>
    <property type="match status" value="1"/>
</dbReference>
<reference evidence="2 4" key="1">
    <citation type="submission" date="2015-09" db="EMBL/GenBank/DDBJ databases">
        <title>Identification and resolution of microdiversity through metagenomic sequencing of parallel consortia.</title>
        <authorList>
            <person name="Nelson W.C."/>
            <person name="Romine M.F."/>
            <person name="Lindemann S.R."/>
        </authorList>
    </citation>
    <scope>NUCLEOTIDE SEQUENCE [LARGE SCALE GENOMIC DNA]</scope>
    <source>
        <strain evidence="2">HL-109</strain>
    </source>
</reference>
<dbReference type="PANTHER" id="PTHR45947:SF3">
    <property type="entry name" value="SULFOQUINOVOSYL TRANSFERASE SQD2"/>
    <property type="match status" value="1"/>
</dbReference>
<dbReference type="CDD" id="cd03814">
    <property type="entry name" value="GT4-like"/>
    <property type="match status" value="1"/>
</dbReference>
<evidence type="ECO:0000313" key="5">
    <source>
        <dbReference type="Proteomes" id="UP000182800"/>
    </source>
</evidence>
<organism evidence="2 4">
    <name type="scientific">Saliniramus fredricksonii</name>
    <dbReference type="NCBI Taxonomy" id="1653334"/>
    <lineage>
        <taxon>Bacteria</taxon>
        <taxon>Pseudomonadati</taxon>
        <taxon>Pseudomonadota</taxon>
        <taxon>Alphaproteobacteria</taxon>
        <taxon>Hyphomicrobiales</taxon>
        <taxon>Salinarimonadaceae</taxon>
        <taxon>Saliniramus</taxon>
    </lineage>
</organism>
<dbReference type="Proteomes" id="UP000182800">
    <property type="component" value="Unassembled WGS sequence"/>
</dbReference>
<dbReference type="Pfam" id="PF13692">
    <property type="entry name" value="Glyco_trans_1_4"/>
    <property type="match status" value="1"/>
</dbReference>
<evidence type="ECO:0000313" key="2">
    <source>
        <dbReference type="EMBL" id="KPQ08865.1"/>
    </source>
</evidence>
<dbReference type="STRING" id="1653334.GA0071312_1673"/>
<dbReference type="SUPFAM" id="SSF53756">
    <property type="entry name" value="UDP-Glycosyltransferase/glycogen phosphorylase"/>
    <property type="match status" value="1"/>
</dbReference>
<proteinExistence type="predicted"/>
<protein>
    <submittedName>
        <fullName evidence="2 3">Glycosyltransferase</fullName>
    </submittedName>
</protein>
<name>A0A0P7X327_9HYPH</name>
<dbReference type="Proteomes" id="UP000050497">
    <property type="component" value="Unassembled WGS sequence"/>
</dbReference>
<dbReference type="InterPro" id="IPR050194">
    <property type="entry name" value="Glycosyltransferase_grp1"/>
</dbReference>
<dbReference type="PATRIC" id="fig|1653334.4.peg.1363"/>